<protein>
    <recommendedName>
        <fullName evidence="3">DUF2634 domain-containing protein</fullName>
    </recommendedName>
</protein>
<dbReference type="EMBL" id="CP018145">
    <property type="protein sequence ID" value="ASJ54196.1"/>
    <property type="molecule type" value="Genomic_DNA"/>
</dbReference>
<gene>
    <name evidence="1" type="ORF">BP422_11950</name>
</gene>
<evidence type="ECO:0008006" key="3">
    <source>
        <dbReference type="Google" id="ProtNLM"/>
    </source>
</evidence>
<proteinExistence type="predicted"/>
<dbReference type="InterPro" id="IPR020288">
    <property type="entry name" value="Sheath_initiator"/>
</dbReference>
<sequence length="145" mass="16489">MSLPQIAQLDLPQAQITQQMKTQTVHKTYLWDFEVGDFVLKDGKLIEVTGLEYLKVWIEKALRTVKGSLIYAGTDYGSEHHSLIGQNFHPDFSRSEYERMITETLLQNDAITKVDNFSFTQTGSRLVISVEVSSIYGTVERTVNV</sequence>
<dbReference type="SUPFAM" id="SSF160719">
    <property type="entry name" value="gpW/gp25-like"/>
    <property type="match status" value="1"/>
</dbReference>
<dbReference type="Proteomes" id="UP000197781">
    <property type="component" value="Chromosome"/>
</dbReference>
<evidence type="ECO:0000313" key="1">
    <source>
        <dbReference type="EMBL" id="ASJ54196.1"/>
    </source>
</evidence>
<evidence type="ECO:0000313" key="2">
    <source>
        <dbReference type="Proteomes" id="UP000197781"/>
    </source>
</evidence>
<dbReference type="AlphaFoldDB" id="A0A220MGI9"/>
<accession>A0A220MGI9</accession>
<reference evidence="1 2" key="1">
    <citation type="submission" date="2016-11" db="EMBL/GenBank/DDBJ databases">
        <authorList>
            <person name="Jaros S."/>
            <person name="Januszkiewicz K."/>
            <person name="Wedrychowicz H."/>
        </authorList>
    </citation>
    <scope>NUCLEOTIDE SEQUENCE [LARGE SCALE GENOMIC DNA]</scope>
    <source>
        <strain evidence="1 2">NF2</strain>
    </source>
</reference>
<dbReference type="RefSeq" id="WP_088907980.1">
    <property type="nucleotide sequence ID" value="NZ_CP018145.1"/>
</dbReference>
<organism evidence="1 2">
    <name type="scientific">Brevibacillus formosus</name>
    <dbReference type="NCBI Taxonomy" id="54913"/>
    <lineage>
        <taxon>Bacteria</taxon>
        <taxon>Bacillati</taxon>
        <taxon>Bacillota</taxon>
        <taxon>Bacilli</taxon>
        <taxon>Bacillales</taxon>
        <taxon>Paenibacillaceae</taxon>
        <taxon>Brevibacillus</taxon>
    </lineage>
</organism>
<dbReference type="KEGG" id="bfm:BP422_11950"/>
<dbReference type="Gene3D" id="3.10.450.40">
    <property type="match status" value="1"/>
</dbReference>
<dbReference type="Pfam" id="PF10934">
    <property type="entry name" value="Sheath_initiator"/>
    <property type="match status" value="1"/>
</dbReference>
<name>A0A220MGI9_9BACL</name>